<sequence length="253" mass="25949">MLMKDKVCVITGAASSHGIGRATANMLAANGAKIAIIDVSEGIASAAAALGAEYPEADVYGVRCDISSRSDCDDAGASILRHFGRIDALVHCAGIMRPAKFEDITAEDFAEVISINLAGTFNIIRAFSASMVAQRSGSIVNVSSVAAQRGGGLFGGSHYAASKGGVLSLTKTLAREFGPAGVRVNAVCPSLIETDFVAGAMSAERLRDLSASIPLGRPGRPEEVAGACMFLASDLSAYMTGTTLDVNGGIHIH</sequence>
<evidence type="ECO:0000256" key="1">
    <source>
        <dbReference type="ARBA" id="ARBA00006484"/>
    </source>
</evidence>
<dbReference type="PANTHER" id="PTHR42760">
    <property type="entry name" value="SHORT-CHAIN DEHYDROGENASES/REDUCTASES FAMILY MEMBER"/>
    <property type="match status" value="1"/>
</dbReference>
<dbReference type="InterPro" id="IPR036291">
    <property type="entry name" value="NAD(P)-bd_dom_sf"/>
</dbReference>
<name>A0A7Z7BRX9_9HYPH</name>
<organism evidence="3 4">
    <name type="scientific">Agrobacterium fabrum</name>
    <dbReference type="NCBI Taxonomy" id="1176649"/>
    <lineage>
        <taxon>Bacteria</taxon>
        <taxon>Pseudomonadati</taxon>
        <taxon>Pseudomonadota</taxon>
        <taxon>Alphaproteobacteria</taxon>
        <taxon>Hyphomicrobiales</taxon>
        <taxon>Rhizobiaceae</taxon>
        <taxon>Rhizobium/Agrobacterium group</taxon>
        <taxon>Agrobacterium</taxon>
        <taxon>Agrobacterium tumefaciens complex</taxon>
    </lineage>
</organism>
<feature type="domain" description="Ketoreductase" evidence="2">
    <location>
        <begin position="6"/>
        <end position="190"/>
    </location>
</feature>
<accession>A0A7Z7BRX9</accession>
<dbReference type="EMBL" id="FNEW01000007">
    <property type="protein sequence ID" value="SDK34810.1"/>
    <property type="molecule type" value="Genomic_DNA"/>
</dbReference>
<dbReference type="Proteomes" id="UP000198917">
    <property type="component" value="Unassembled WGS sequence"/>
</dbReference>
<gene>
    <name evidence="3" type="ORF">SAMN05428983_4685</name>
</gene>
<dbReference type="InterPro" id="IPR002347">
    <property type="entry name" value="SDR_fam"/>
</dbReference>
<comment type="caution">
    <text evidence="3">The sequence shown here is derived from an EMBL/GenBank/DDBJ whole genome shotgun (WGS) entry which is preliminary data.</text>
</comment>
<dbReference type="Gene3D" id="3.40.50.720">
    <property type="entry name" value="NAD(P)-binding Rossmann-like Domain"/>
    <property type="match status" value="1"/>
</dbReference>
<proteinExistence type="inferred from homology"/>
<dbReference type="PANTHER" id="PTHR42760:SF135">
    <property type="entry name" value="BLL7886 PROTEIN"/>
    <property type="match status" value="1"/>
</dbReference>
<dbReference type="AlphaFoldDB" id="A0A7Z7BRX9"/>
<evidence type="ECO:0000313" key="3">
    <source>
        <dbReference type="EMBL" id="SDK34810.1"/>
    </source>
</evidence>
<dbReference type="FunFam" id="3.40.50.720:FF:000084">
    <property type="entry name" value="Short-chain dehydrogenase reductase"/>
    <property type="match status" value="1"/>
</dbReference>
<dbReference type="GO" id="GO:0016616">
    <property type="term" value="F:oxidoreductase activity, acting on the CH-OH group of donors, NAD or NADP as acceptor"/>
    <property type="evidence" value="ECO:0007669"/>
    <property type="project" value="TreeGrafter"/>
</dbReference>
<dbReference type="SUPFAM" id="SSF51735">
    <property type="entry name" value="NAD(P)-binding Rossmann-fold domains"/>
    <property type="match status" value="1"/>
</dbReference>
<dbReference type="PROSITE" id="PS00061">
    <property type="entry name" value="ADH_SHORT"/>
    <property type="match status" value="1"/>
</dbReference>
<dbReference type="PRINTS" id="PR00081">
    <property type="entry name" value="GDHRDH"/>
</dbReference>
<dbReference type="SMART" id="SM00822">
    <property type="entry name" value="PKS_KR"/>
    <property type="match status" value="1"/>
</dbReference>
<dbReference type="PRINTS" id="PR00080">
    <property type="entry name" value="SDRFAMILY"/>
</dbReference>
<dbReference type="RefSeq" id="WP_065706601.1">
    <property type="nucleotide sequence ID" value="NZ_FNEW01000007.1"/>
</dbReference>
<dbReference type="Pfam" id="PF13561">
    <property type="entry name" value="adh_short_C2"/>
    <property type="match status" value="1"/>
</dbReference>
<evidence type="ECO:0000313" key="4">
    <source>
        <dbReference type="Proteomes" id="UP000198917"/>
    </source>
</evidence>
<protein>
    <submittedName>
        <fullName evidence="3">NAD(P)-dependent dehydrogenase, short-chain alcohol dehydrogenase family</fullName>
    </submittedName>
</protein>
<dbReference type="InterPro" id="IPR020904">
    <property type="entry name" value="Sc_DH/Rdtase_CS"/>
</dbReference>
<comment type="similarity">
    <text evidence="1">Belongs to the short-chain dehydrogenases/reductases (SDR) family.</text>
</comment>
<dbReference type="GO" id="GO:0030497">
    <property type="term" value="P:fatty acid elongation"/>
    <property type="evidence" value="ECO:0007669"/>
    <property type="project" value="TreeGrafter"/>
</dbReference>
<reference evidence="3 4" key="1">
    <citation type="submission" date="2016-10" db="EMBL/GenBank/DDBJ databases">
        <authorList>
            <person name="Varghese N."/>
            <person name="Submissions S."/>
        </authorList>
    </citation>
    <scope>NUCLEOTIDE SEQUENCE [LARGE SCALE GENOMIC DNA]</scope>
    <source>
        <strain evidence="3 4">PDC82</strain>
    </source>
</reference>
<dbReference type="InterPro" id="IPR057326">
    <property type="entry name" value="KR_dom"/>
</dbReference>
<evidence type="ECO:0000259" key="2">
    <source>
        <dbReference type="SMART" id="SM00822"/>
    </source>
</evidence>